<evidence type="ECO:0000256" key="9">
    <source>
        <dbReference type="ARBA" id="ARBA00048108"/>
    </source>
</evidence>
<evidence type="ECO:0000313" key="11">
    <source>
        <dbReference type="EMBL" id="PBK72758.1"/>
    </source>
</evidence>
<dbReference type="InterPro" id="IPR035959">
    <property type="entry name" value="RutC-like_sf"/>
</dbReference>
<dbReference type="EC" id="6.3.1.14" evidence="2"/>
<dbReference type="InterPro" id="IPR030662">
    <property type="entry name" value="DPH6/MJ0570"/>
</dbReference>
<evidence type="ECO:0000313" key="12">
    <source>
        <dbReference type="Proteomes" id="UP000218334"/>
    </source>
</evidence>
<feature type="domain" description="Diphthamide synthase" evidence="10">
    <location>
        <begin position="1"/>
        <end position="241"/>
    </location>
</feature>
<dbReference type="InterPro" id="IPR002761">
    <property type="entry name" value="Diphthami_syn_dom"/>
</dbReference>
<dbReference type="CDD" id="cd01994">
    <property type="entry name" value="AANH_PF0828-like"/>
    <property type="match status" value="1"/>
</dbReference>
<accession>A0A2H3C341</accession>
<dbReference type="CDD" id="cd06155">
    <property type="entry name" value="eu_AANH_C_1"/>
    <property type="match status" value="1"/>
</dbReference>
<evidence type="ECO:0000256" key="8">
    <source>
        <dbReference type="ARBA" id="ARBA00031552"/>
    </source>
</evidence>
<dbReference type="Pfam" id="PF01042">
    <property type="entry name" value="Ribonuc_L-PSP"/>
    <property type="match status" value="2"/>
</dbReference>
<comment type="catalytic activity">
    <reaction evidence="9">
        <text>diphthine-[translation elongation factor 2] + NH4(+) + ATP = diphthamide-[translation elongation factor 2] + AMP + diphosphate + H(+)</text>
        <dbReference type="Rhea" id="RHEA:19753"/>
        <dbReference type="Rhea" id="RHEA-COMP:10172"/>
        <dbReference type="Rhea" id="RHEA-COMP:10174"/>
        <dbReference type="ChEBI" id="CHEBI:15378"/>
        <dbReference type="ChEBI" id="CHEBI:16692"/>
        <dbReference type="ChEBI" id="CHEBI:28938"/>
        <dbReference type="ChEBI" id="CHEBI:30616"/>
        <dbReference type="ChEBI" id="CHEBI:33019"/>
        <dbReference type="ChEBI" id="CHEBI:82696"/>
        <dbReference type="ChEBI" id="CHEBI:456215"/>
        <dbReference type="EC" id="6.3.1.14"/>
    </reaction>
</comment>
<dbReference type="SUPFAM" id="SSF52402">
    <property type="entry name" value="Adenine nucleotide alpha hydrolases-like"/>
    <property type="match status" value="1"/>
</dbReference>
<keyword evidence="4" id="KW-0436">Ligase</keyword>
<dbReference type="GO" id="GO:0005524">
    <property type="term" value="F:ATP binding"/>
    <property type="evidence" value="ECO:0007669"/>
    <property type="project" value="UniProtKB-KW"/>
</dbReference>
<dbReference type="NCBIfam" id="TIGR00290">
    <property type="entry name" value="MJ0570_dom"/>
    <property type="match status" value="1"/>
</dbReference>
<evidence type="ECO:0000256" key="4">
    <source>
        <dbReference type="ARBA" id="ARBA00022598"/>
    </source>
</evidence>
<evidence type="ECO:0000256" key="3">
    <source>
        <dbReference type="ARBA" id="ARBA00018426"/>
    </source>
</evidence>
<dbReference type="EMBL" id="KZ293421">
    <property type="protein sequence ID" value="PBK72758.1"/>
    <property type="molecule type" value="Genomic_DNA"/>
</dbReference>
<dbReference type="InterPro" id="IPR006175">
    <property type="entry name" value="YjgF/YER057c/UK114"/>
</dbReference>
<organism evidence="11 12">
    <name type="scientific">Armillaria solidipes</name>
    <dbReference type="NCBI Taxonomy" id="1076256"/>
    <lineage>
        <taxon>Eukaryota</taxon>
        <taxon>Fungi</taxon>
        <taxon>Dikarya</taxon>
        <taxon>Basidiomycota</taxon>
        <taxon>Agaricomycotina</taxon>
        <taxon>Agaricomycetes</taxon>
        <taxon>Agaricomycetidae</taxon>
        <taxon>Agaricales</taxon>
        <taxon>Marasmiineae</taxon>
        <taxon>Physalacriaceae</taxon>
        <taxon>Armillaria</taxon>
    </lineage>
</organism>
<evidence type="ECO:0000256" key="1">
    <source>
        <dbReference type="ARBA" id="ARBA00005156"/>
    </source>
</evidence>
<evidence type="ECO:0000256" key="2">
    <source>
        <dbReference type="ARBA" id="ARBA00012089"/>
    </source>
</evidence>
<dbReference type="STRING" id="1076256.A0A2H3C341"/>
<reference evidence="12" key="1">
    <citation type="journal article" date="2017" name="Nat. Ecol. Evol.">
        <title>Genome expansion and lineage-specific genetic innovations in the forest pathogenic fungi Armillaria.</title>
        <authorList>
            <person name="Sipos G."/>
            <person name="Prasanna A.N."/>
            <person name="Walter M.C."/>
            <person name="O'Connor E."/>
            <person name="Balint B."/>
            <person name="Krizsan K."/>
            <person name="Kiss B."/>
            <person name="Hess J."/>
            <person name="Varga T."/>
            <person name="Slot J."/>
            <person name="Riley R."/>
            <person name="Boka B."/>
            <person name="Rigling D."/>
            <person name="Barry K."/>
            <person name="Lee J."/>
            <person name="Mihaltcheva S."/>
            <person name="LaButti K."/>
            <person name="Lipzen A."/>
            <person name="Waldron R."/>
            <person name="Moloney N.M."/>
            <person name="Sperisen C."/>
            <person name="Kredics L."/>
            <person name="Vagvoelgyi C."/>
            <person name="Patrignani A."/>
            <person name="Fitzpatrick D."/>
            <person name="Nagy I."/>
            <person name="Doyle S."/>
            <person name="Anderson J.B."/>
            <person name="Grigoriev I.V."/>
            <person name="Gueldener U."/>
            <person name="Muensterkoetter M."/>
            <person name="Nagy L.G."/>
        </authorList>
    </citation>
    <scope>NUCLEOTIDE SEQUENCE [LARGE SCALE GENOMIC DNA]</scope>
    <source>
        <strain evidence="12">28-4</strain>
    </source>
</reference>
<dbReference type="PANTHER" id="PTHR12196:SF2">
    <property type="entry name" value="DIPHTHINE--AMMONIA LIGASE"/>
    <property type="match status" value="1"/>
</dbReference>
<dbReference type="Gene3D" id="3.90.1490.10">
    <property type="entry name" value="putative n-type atp pyrophosphatase, domain 2"/>
    <property type="match status" value="1"/>
</dbReference>
<dbReference type="Proteomes" id="UP000218334">
    <property type="component" value="Unassembled WGS sequence"/>
</dbReference>
<keyword evidence="5" id="KW-0547">Nucleotide-binding</keyword>
<dbReference type="FunFam" id="3.90.1490.10:FF:000001">
    <property type="entry name" value="Diphthine--ammonia ligase"/>
    <property type="match status" value="1"/>
</dbReference>
<comment type="pathway">
    <text evidence="1">Protein modification; peptidyl-diphthamide biosynthesis.</text>
</comment>
<evidence type="ECO:0000256" key="6">
    <source>
        <dbReference type="ARBA" id="ARBA00022840"/>
    </source>
</evidence>
<dbReference type="FunFam" id="3.40.50.620:FF:000145">
    <property type="entry name" value="ATP-binding domain containing protein"/>
    <property type="match status" value="1"/>
</dbReference>
<dbReference type="SUPFAM" id="SSF55298">
    <property type="entry name" value="YjgF-like"/>
    <property type="match status" value="2"/>
</dbReference>
<dbReference type="InterPro" id="IPR014729">
    <property type="entry name" value="Rossmann-like_a/b/a_fold"/>
</dbReference>
<dbReference type="AlphaFoldDB" id="A0A2H3C341"/>
<dbReference type="PANTHER" id="PTHR12196">
    <property type="entry name" value="DOMAIN OF UNKNOWN FUNCTION 71 DUF71 -CONTAINING PROTEIN"/>
    <property type="match status" value="1"/>
</dbReference>
<gene>
    <name evidence="11" type="ORF">ARMSODRAFT_994009</name>
</gene>
<evidence type="ECO:0000256" key="5">
    <source>
        <dbReference type="ARBA" id="ARBA00022741"/>
    </source>
</evidence>
<dbReference type="Gene3D" id="3.30.1330.40">
    <property type="entry name" value="RutC-like"/>
    <property type="match status" value="2"/>
</dbReference>
<dbReference type="GO" id="GO:0017178">
    <property type="term" value="F:diphthine-ammonia ligase activity"/>
    <property type="evidence" value="ECO:0007669"/>
    <property type="project" value="UniProtKB-EC"/>
</dbReference>
<dbReference type="GO" id="GO:0017183">
    <property type="term" value="P:protein histidyl modification to diphthamide"/>
    <property type="evidence" value="ECO:0007669"/>
    <property type="project" value="TreeGrafter"/>
</dbReference>
<dbReference type="Pfam" id="PF01902">
    <property type="entry name" value="Diphthami_syn_2"/>
    <property type="match status" value="1"/>
</dbReference>
<sequence>MKYVALLSGGKDSCFNLLHCVKNGHELVAAASLGPEPGKEELDSYLYQTVGQDAIELVARALDVPLYRRVIRGSAVEQGAEYGGRSSKAGVHGDETEDLYELLASVKSHHPDITGVSVGAILSNYQRVRVEHVCRRLSLVALCYLWQRPQDELLSEMIDVKMNAVLIKVAGIGLGKEHLGKSLGEMQPLLFKLNEKYGSHICGEGGEYESLTLDCPLFKSRISLLETEVVIHSDNDFATVAYLRVKNAILLPKDPTTLDLLVPPLLISPMYDNILHTITSKELSSSRLSSSDAPIDSKLQCEFAMSSTRMGPWITVSNVQSQNQGNITIEEEVTECFNLLRDQLARHSLQLHQCTNINIFVSSMDLFARINGVYATFFGTSPPARACVAVDLPHPRRVKIDCIAFADESLADRQALHVQSLSYWAPANIGPYSQAIISDERVFISGQIGLIPPSLSMPSPSSLALETVLSMQHVDRIVTALKENSNWVGHCQATIFWLADASYLDLVAVAHEMYEKHTGSKGPTIYAVIKSIPKDALVEKQVLFHTGRCLVRDEYDDEMISENQIPKFITGGVAFTADDSVYWEISQFKDSLSSCVVINVRGRANEAVAEALKHESSLAFCWPRIFSIRLFYVHSRDTSADSLLQSIFGSAGLPPVTSIPCRSLSSRRRDNCDFVLCLLTA</sequence>
<keyword evidence="12" id="KW-1185">Reference proteome</keyword>
<protein>
    <recommendedName>
        <fullName evidence="3">Diphthine--ammonia ligase</fullName>
        <ecNumber evidence="2">6.3.1.14</ecNumber>
    </recommendedName>
    <alternativeName>
        <fullName evidence="7">Diphthamide synthase</fullName>
    </alternativeName>
    <alternativeName>
        <fullName evidence="8">Diphthamide synthetase</fullName>
    </alternativeName>
</protein>
<keyword evidence="6" id="KW-0067">ATP-binding</keyword>
<name>A0A2H3C341_9AGAR</name>
<dbReference type="Gene3D" id="3.40.50.620">
    <property type="entry name" value="HUPs"/>
    <property type="match status" value="1"/>
</dbReference>
<evidence type="ECO:0000256" key="7">
    <source>
        <dbReference type="ARBA" id="ARBA00029814"/>
    </source>
</evidence>
<proteinExistence type="predicted"/>
<evidence type="ECO:0000259" key="10">
    <source>
        <dbReference type="Pfam" id="PF01902"/>
    </source>
</evidence>